<name>A0A1X1J510_STROR</name>
<organism evidence="3 4">
    <name type="scientific">Streptococcus oralis subsp. dentisani</name>
    <dbReference type="NCBI Taxonomy" id="1458253"/>
    <lineage>
        <taxon>Bacteria</taxon>
        <taxon>Bacillati</taxon>
        <taxon>Bacillota</taxon>
        <taxon>Bacilli</taxon>
        <taxon>Lactobacillales</taxon>
        <taxon>Streptococcaceae</taxon>
        <taxon>Streptococcus</taxon>
    </lineage>
</organism>
<dbReference type="CDD" id="cd01026">
    <property type="entry name" value="TOPRIM_OLD"/>
    <property type="match status" value="1"/>
</dbReference>
<dbReference type="PANTHER" id="PTHR43581">
    <property type="entry name" value="ATP/GTP PHOSPHATASE"/>
    <property type="match status" value="1"/>
</dbReference>
<dbReference type="Proteomes" id="UP000194008">
    <property type="component" value="Unassembled WGS sequence"/>
</dbReference>
<accession>A0A1X1J510</accession>
<dbReference type="EMBL" id="NCUW01000021">
    <property type="protein sequence ID" value="ORO80484.1"/>
    <property type="molecule type" value="Genomic_DNA"/>
</dbReference>
<feature type="domain" description="OLD protein-like TOPRIM" evidence="2">
    <location>
        <begin position="494"/>
        <end position="557"/>
    </location>
</feature>
<dbReference type="InterPro" id="IPR051396">
    <property type="entry name" value="Bact_Antivir_Def_Nuclease"/>
</dbReference>
<evidence type="ECO:0000313" key="3">
    <source>
        <dbReference type="EMBL" id="ORO80484.1"/>
    </source>
</evidence>
<dbReference type="InterPro" id="IPR027417">
    <property type="entry name" value="P-loop_NTPase"/>
</dbReference>
<dbReference type="AlphaFoldDB" id="A0A1X1J510"/>
<comment type="caution">
    <text evidence="3">The sequence shown here is derived from an EMBL/GenBank/DDBJ whole genome shotgun (WGS) entry which is preliminary data.</text>
</comment>
<evidence type="ECO:0000259" key="1">
    <source>
        <dbReference type="Pfam" id="PF13175"/>
    </source>
</evidence>
<dbReference type="Pfam" id="PF13175">
    <property type="entry name" value="AAA_15"/>
    <property type="match status" value="1"/>
</dbReference>
<dbReference type="InterPro" id="IPR041685">
    <property type="entry name" value="AAA_GajA/Old/RecF-like"/>
</dbReference>
<reference evidence="3 4" key="1">
    <citation type="journal article" date="2016" name="Eur. J. Clin. Microbiol. Infect. Dis.">
        <title>Whole genome sequencing as a tool for phylogenetic analysis of clinical strains of Mitis group streptococci.</title>
        <authorList>
            <person name="Rasmussen L.H."/>
            <person name="Dargis R."/>
            <person name="Hojholt K."/>
            <person name="Christensen J.J."/>
            <person name="Skovgaard O."/>
            <person name="Justesen U.S."/>
            <person name="Rosenvinge F.S."/>
            <person name="Moser C."/>
            <person name="Lukjancenko O."/>
            <person name="Rasmussen S."/>
            <person name="Nielsen X.C."/>
        </authorList>
    </citation>
    <scope>NUCLEOTIDE SEQUENCE [LARGE SCALE GENOMIC DNA]</scope>
    <source>
        <strain evidence="3 4">Y_5914_11</strain>
    </source>
</reference>
<feature type="domain" description="Endonuclease GajA/Old nuclease/RecF-like AAA" evidence="1">
    <location>
        <begin position="1"/>
        <end position="434"/>
    </location>
</feature>
<dbReference type="Pfam" id="PF20469">
    <property type="entry name" value="OLD-like_TOPRIM"/>
    <property type="match status" value="1"/>
</dbReference>
<gene>
    <name evidence="3" type="ORF">B7709_00325</name>
</gene>
<sequence>MYLKNLSIKNYRKYGKEVQTINFAHSKWPEIPGDEDKLEKINITEEYISKSSSLIVGKNNSGKSTIVKLLNTLQNTKSGSRSVFKHTDFNLKILSDWYHENIDNKSEEEIRSIDKSDFPKLEFQLILGIDDGNDFISSFEDILVVSGIKTVETHENQDIAEVTIDIKYEVADKVAFLEDLVKIKTSYFNDKEQLNEQYLNYKKEIQYRQFLALFSSKYFVLNFYPKGREEPAKDFSLSSLLKVDTIEANTVKNDNTLSQAYNKIVSTYIKNNNNNDNDIATIDNLIGDINYQVKGMVDSNIKNILQSAVSSIESTKNLTMNLHPDVTLEKIFANSIIYEYQEGNNNIPESQFGMGYTNLMVIIAKIVDYIELYSERDINGSINILCIEEPESFMHPQMQELFIKNVSKAIATLLGKKQQLDTFQIIITTHSTHILNSKIQSGNTLNNISYLGQAGVNKIIKNISDDAIVSGRDIDKKAYEYIKKYLRLEVSDIFFADAVILVEGVSEETYLRYEIDKHPKLKNHHIKVYRIDGAYAHQFISLLDLLEIKTVIFTDLDLKRSESEKKVDIKDNEDPDVIPQNISDLESKYAAATSSLSTNGTLQYFIKKELKDEEAKYGEINNKIIEKLNNNEELIIDYNNITMFSQGKINGYYATSFEEAVVLTNAGNEDENKYKKSLIKALQHVHPNMRYFGDIDETSEIADKSYMYQVKLSDGKSRFSTGIVYLSVTDDDFSLKQPQYIESGLNSLCSYFKE</sequence>
<dbReference type="Gene3D" id="3.40.50.300">
    <property type="entry name" value="P-loop containing nucleotide triphosphate hydrolases"/>
    <property type="match status" value="1"/>
</dbReference>
<dbReference type="InterPro" id="IPR034139">
    <property type="entry name" value="TOPRIM_OLD"/>
</dbReference>
<evidence type="ECO:0000313" key="4">
    <source>
        <dbReference type="Proteomes" id="UP000194008"/>
    </source>
</evidence>
<keyword evidence="3" id="KW-0255">Endonuclease</keyword>
<keyword evidence="3" id="KW-0378">Hydrolase</keyword>
<keyword evidence="3" id="KW-0540">Nuclease</keyword>
<dbReference type="GO" id="GO:0004519">
    <property type="term" value="F:endonuclease activity"/>
    <property type="evidence" value="ECO:0007669"/>
    <property type="project" value="UniProtKB-KW"/>
</dbReference>
<evidence type="ECO:0000259" key="2">
    <source>
        <dbReference type="Pfam" id="PF20469"/>
    </source>
</evidence>
<dbReference type="SUPFAM" id="SSF52540">
    <property type="entry name" value="P-loop containing nucleoside triphosphate hydrolases"/>
    <property type="match status" value="1"/>
</dbReference>
<proteinExistence type="predicted"/>
<dbReference type="PANTHER" id="PTHR43581:SF4">
    <property type="entry name" value="ATP_GTP PHOSPHATASE"/>
    <property type="match status" value="1"/>
</dbReference>
<dbReference type="RefSeq" id="WP_084970768.1">
    <property type="nucleotide sequence ID" value="NZ_JASGZX010000013.1"/>
</dbReference>
<protein>
    <submittedName>
        <fullName evidence="3">ATP-dependent endonuclease</fullName>
    </submittedName>
</protein>